<dbReference type="RefSeq" id="YP_009448492.1">
    <property type="nucleotide sequence ID" value="NC_036594.1"/>
</dbReference>
<keyword evidence="2" id="KW-1185">Reference proteome</keyword>
<organism evidence="1">
    <name type="scientific">Orpheovirus IHUMI-LCC2</name>
    <dbReference type="NCBI Taxonomy" id="2023057"/>
    <lineage>
        <taxon>Viruses</taxon>
        <taxon>Varidnaviria</taxon>
        <taxon>Bamfordvirae</taxon>
        <taxon>Nucleocytoviricota</taxon>
        <taxon>Megaviricetes</taxon>
        <taxon>Pimascovirales</taxon>
        <taxon>Ocovirineae</taxon>
        <taxon>Orpheoviridae</taxon>
        <taxon>Alphaorpheovirus</taxon>
        <taxon>Alphaorpheovirus massiliense</taxon>
    </lineage>
</organism>
<dbReference type="KEGG" id="vg:35382057"/>
<sequence>MEEVFGNRKSLFSFKFVRHALLDFKGFKSFVSTKINNKEENFSLLSCAELNDKLINLHKNNPKSSGSFEVTLFPRITPDHIEGCIFLSKYFNNFKLSYSYKNSNEFFDDSSNDMQELDFNYKFQ</sequence>
<gene>
    <name evidence="1" type="ORF">ORPV_286</name>
</gene>
<dbReference type="GeneID" id="35382057"/>
<evidence type="ECO:0000313" key="2">
    <source>
        <dbReference type="Proteomes" id="UP000236316"/>
    </source>
</evidence>
<reference evidence="1" key="1">
    <citation type="submission" date="2017-08" db="EMBL/GenBank/DDBJ databases">
        <authorList>
            <consortium name="Urmite Genomes"/>
        </authorList>
    </citation>
    <scope>NUCLEOTIDE SEQUENCE [LARGE SCALE GENOMIC DNA]</scope>
    <source>
        <strain evidence="1">IHUMI-LCC2</strain>
    </source>
</reference>
<dbReference type="Proteomes" id="UP000236316">
    <property type="component" value="Segment"/>
</dbReference>
<evidence type="ECO:0000313" key="1">
    <source>
        <dbReference type="EMBL" id="SNW62190.1"/>
    </source>
</evidence>
<proteinExistence type="predicted"/>
<name>A0A2I2L3U6_9VIRU</name>
<protein>
    <submittedName>
        <fullName evidence="1">Uncharacterized protein</fullName>
    </submittedName>
</protein>
<dbReference type="EMBL" id="LT906555">
    <property type="protein sequence ID" value="SNW62190.1"/>
    <property type="molecule type" value="Genomic_DNA"/>
</dbReference>
<accession>A0A2I2L3U6</accession>